<evidence type="ECO:0000259" key="2">
    <source>
        <dbReference type="Pfam" id="PF13649"/>
    </source>
</evidence>
<dbReference type="Pfam" id="PF13649">
    <property type="entry name" value="Methyltransf_25"/>
    <property type="match status" value="1"/>
</dbReference>
<feature type="domain" description="Methyltransferase" evidence="2">
    <location>
        <begin position="45"/>
        <end position="142"/>
    </location>
</feature>
<gene>
    <name evidence="3" type="ORF">JQM67_09675</name>
</gene>
<sequence length="253" mass="28396">MKAKASDWYKTIWTLDIKQQSWVEDTAAQVDFLLRHLQLPRGARILDLACGFGRHALLLARQGFSVVGADITTDYVADAQKSATEMQLPNAQFLCSDIRDLRFQAEFDLVLNLADGAIGYLENDAENLKLFDVISAALKPGGRHVMDIINGDYADRHFPMRNWEVGEKALALSEFDWDKERRIMLFGGADIPYGVPAVMPVIGEGDPTRLYTQAEIQEIWRTRHMRLDAAFAGFTDAPANPDAMQMVVFSTKL</sequence>
<dbReference type="Proteomes" id="UP001299220">
    <property type="component" value="Unassembled WGS sequence"/>
</dbReference>
<organism evidence="3 4">
    <name type="scientific">Anaeromassilibacillus senegalensis</name>
    <dbReference type="NCBI Taxonomy" id="1673717"/>
    <lineage>
        <taxon>Bacteria</taxon>
        <taxon>Bacillati</taxon>
        <taxon>Bacillota</taxon>
        <taxon>Clostridia</taxon>
        <taxon>Eubacteriales</taxon>
        <taxon>Acutalibacteraceae</taxon>
        <taxon>Anaeromassilibacillus</taxon>
    </lineage>
</organism>
<dbReference type="CDD" id="cd02440">
    <property type="entry name" value="AdoMet_MTases"/>
    <property type="match status" value="1"/>
</dbReference>
<protein>
    <submittedName>
        <fullName evidence="3">Class I SAM-dependent methyltransferase</fullName>
    </submittedName>
</protein>
<proteinExistence type="predicted"/>
<evidence type="ECO:0000313" key="4">
    <source>
        <dbReference type="Proteomes" id="UP001299220"/>
    </source>
</evidence>
<keyword evidence="3" id="KW-0489">Methyltransferase</keyword>
<dbReference type="Gene3D" id="3.40.50.150">
    <property type="entry name" value="Vaccinia Virus protein VP39"/>
    <property type="match status" value="1"/>
</dbReference>
<dbReference type="SUPFAM" id="SSF53335">
    <property type="entry name" value="S-adenosyl-L-methionine-dependent methyltransferases"/>
    <property type="match status" value="1"/>
</dbReference>
<keyword evidence="1" id="KW-0808">Transferase</keyword>
<dbReference type="RefSeq" id="WP_235323914.1">
    <property type="nucleotide sequence ID" value="NZ_JAFBIT010000003.1"/>
</dbReference>
<dbReference type="GO" id="GO:0008168">
    <property type="term" value="F:methyltransferase activity"/>
    <property type="evidence" value="ECO:0007669"/>
    <property type="project" value="UniProtKB-KW"/>
</dbReference>
<dbReference type="PANTHER" id="PTHR43861">
    <property type="entry name" value="TRANS-ACONITATE 2-METHYLTRANSFERASE-RELATED"/>
    <property type="match status" value="1"/>
</dbReference>
<evidence type="ECO:0000313" key="3">
    <source>
        <dbReference type="EMBL" id="MCF2652870.1"/>
    </source>
</evidence>
<dbReference type="InterPro" id="IPR041698">
    <property type="entry name" value="Methyltransf_25"/>
</dbReference>
<keyword evidence="4" id="KW-1185">Reference proteome</keyword>
<dbReference type="GO" id="GO:0032259">
    <property type="term" value="P:methylation"/>
    <property type="evidence" value="ECO:0007669"/>
    <property type="project" value="UniProtKB-KW"/>
</dbReference>
<dbReference type="InterPro" id="IPR029063">
    <property type="entry name" value="SAM-dependent_MTases_sf"/>
</dbReference>
<accession>A0ABS9CQ44</accession>
<comment type="caution">
    <text evidence="3">The sequence shown here is derived from an EMBL/GenBank/DDBJ whole genome shotgun (WGS) entry which is preliminary data.</text>
</comment>
<reference evidence="3 4" key="1">
    <citation type="submission" date="2020-12" db="EMBL/GenBank/DDBJ databases">
        <title>Whole genome sequences of gut porcine anaerobes.</title>
        <authorList>
            <person name="Kubasova T."/>
            <person name="Jahodarova E."/>
            <person name="Rychlik I."/>
        </authorList>
    </citation>
    <scope>NUCLEOTIDE SEQUENCE [LARGE SCALE GENOMIC DNA]</scope>
    <source>
        <strain evidence="3 4">An867</strain>
    </source>
</reference>
<evidence type="ECO:0000256" key="1">
    <source>
        <dbReference type="ARBA" id="ARBA00022679"/>
    </source>
</evidence>
<name>A0ABS9CQ44_9FIRM</name>
<dbReference type="EMBL" id="JAFBIT010000003">
    <property type="protein sequence ID" value="MCF2652870.1"/>
    <property type="molecule type" value="Genomic_DNA"/>
</dbReference>